<evidence type="ECO:0000313" key="3">
    <source>
        <dbReference type="EMBL" id="KAK7457946.1"/>
    </source>
</evidence>
<feature type="non-terminal residue" evidence="3">
    <location>
        <position position="1"/>
    </location>
</feature>
<name>A0ABD0J3R7_9CAEN</name>
<evidence type="ECO:0000256" key="1">
    <source>
        <dbReference type="ARBA" id="ARBA00023157"/>
    </source>
</evidence>
<feature type="domain" description="Fibronectin type-III" evidence="2">
    <location>
        <begin position="125"/>
        <end position="202"/>
    </location>
</feature>
<evidence type="ECO:0000259" key="2">
    <source>
        <dbReference type="PROSITE" id="PS50853"/>
    </source>
</evidence>
<accession>A0ABD0J3R7</accession>
<reference evidence="3 4" key="1">
    <citation type="journal article" date="2023" name="Sci. Data">
        <title>Genome assembly of the Korean intertidal mud-creeper Batillaria attramentaria.</title>
        <authorList>
            <person name="Patra A.K."/>
            <person name="Ho P.T."/>
            <person name="Jun S."/>
            <person name="Lee S.J."/>
            <person name="Kim Y."/>
            <person name="Won Y.J."/>
        </authorList>
    </citation>
    <scope>NUCLEOTIDE SEQUENCE [LARGE SCALE GENOMIC DNA]</scope>
    <source>
        <strain evidence="3">Wonlab-2016</strain>
    </source>
</reference>
<dbReference type="AlphaFoldDB" id="A0ABD0J3R7"/>
<dbReference type="Gene3D" id="2.60.40.10">
    <property type="entry name" value="Immunoglobulins"/>
    <property type="match status" value="1"/>
</dbReference>
<gene>
    <name evidence="3" type="ORF">BaRGS_00039190</name>
</gene>
<dbReference type="InterPro" id="IPR036116">
    <property type="entry name" value="FN3_sf"/>
</dbReference>
<dbReference type="GO" id="GO:0016020">
    <property type="term" value="C:membrane"/>
    <property type="evidence" value="ECO:0007669"/>
    <property type="project" value="UniProtKB-SubCell"/>
</dbReference>
<comment type="caution">
    <text evidence="3">The sequence shown here is derived from an EMBL/GenBank/DDBJ whole genome shotgun (WGS) entry which is preliminary data.</text>
</comment>
<sequence length="202" mass="22527">DEGPSTCTAVVRNRSAHITCFFHENVNDTKKSVTIEQRALLPTGEISPDSKAVVSCFWLEHGQWECDVKKGFSEDGSVSTTLKVKIPKPTKEDEGEYVCLLVPSEAQAEPCVLTLAMLPNAKPMPPYNLTIEDTTNDSITVSWVAGESEFLPQVFRVRYRNTAAVGSPYKFEEVYSNNTIYTITDMRSNTEYEISVMAKNSK</sequence>
<dbReference type="Pfam" id="PF00041">
    <property type="entry name" value="fn3"/>
    <property type="match status" value="1"/>
</dbReference>
<dbReference type="SMART" id="SM00060">
    <property type="entry name" value="FN3"/>
    <property type="match status" value="1"/>
</dbReference>
<organism evidence="3 4">
    <name type="scientific">Batillaria attramentaria</name>
    <dbReference type="NCBI Taxonomy" id="370345"/>
    <lineage>
        <taxon>Eukaryota</taxon>
        <taxon>Metazoa</taxon>
        <taxon>Spiralia</taxon>
        <taxon>Lophotrochozoa</taxon>
        <taxon>Mollusca</taxon>
        <taxon>Gastropoda</taxon>
        <taxon>Caenogastropoda</taxon>
        <taxon>Sorbeoconcha</taxon>
        <taxon>Cerithioidea</taxon>
        <taxon>Batillariidae</taxon>
        <taxon>Batillaria</taxon>
    </lineage>
</organism>
<dbReference type="Proteomes" id="UP001519460">
    <property type="component" value="Unassembled WGS sequence"/>
</dbReference>
<dbReference type="PROSITE" id="PS50853">
    <property type="entry name" value="FN3"/>
    <property type="match status" value="1"/>
</dbReference>
<dbReference type="PANTHER" id="PTHR44170:SF6">
    <property type="entry name" value="CONTACTIN"/>
    <property type="match status" value="1"/>
</dbReference>
<proteinExistence type="predicted"/>
<dbReference type="InterPro" id="IPR013783">
    <property type="entry name" value="Ig-like_fold"/>
</dbReference>
<dbReference type="CDD" id="cd00063">
    <property type="entry name" value="FN3"/>
    <property type="match status" value="1"/>
</dbReference>
<keyword evidence="1" id="KW-1015">Disulfide bond</keyword>
<protein>
    <recommendedName>
        <fullName evidence="2">Fibronectin type-III domain-containing protein</fullName>
    </recommendedName>
</protein>
<evidence type="ECO:0000313" key="4">
    <source>
        <dbReference type="Proteomes" id="UP001519460"/>
    </source>
</evidence>
<dbReference type="InterPro" id="IPR003961">
    <property type="entry name" value="FN3_dom"/>
</dbReference>
<keyword evidence="4" id="KW-1185">Reference proteome</keyword>
<feature type="non-terminal residue" evidence="3">
    <location>
        <position position="202"/>
    </location>
</feature>
<dbReference type="SUPFAM" id="SSF49265">
    <property type="entry name" value="Fibronectin type III"/>
    <property type="match status" value="1"/>
</dbReference>
<dbReference type="PANTHER" id="PTHR44170">
    <property type="entry name" value="PROTEIN SIDEKICK"/>
    <property type="match status" value="1"/>
</dbReference>
<dbReference type="EMBL" id="JACVVK020000669">
    <property type="protein sequence ID" value="KAK7457946.1"/>
    <property type="molecule type" value="Genomic_DNA"/>
</dbReference>